<organism evidence="1">
    <name type="scientific">Spodoptera frugiperda</name>
    <name type="common">Fall armyworm</name>
    <dbReference type="NCBI Taxonomy" id="7108"/>
    <lineage>
        <taxon>Eukaryota</taxon>
        <taxon>Metazoa</taxon>
        <taxon>Ecdysozoa</taxon>
        <taxon>Arthropoda</taxon>
        <taxon>Hexapoda</taxon>
        <taxon>Insecta</taxon>
        <taxon>Pterygota</taxon>
        <taxon>Neoptera</taxon>
        <taxon>Endopterygota</taxon>
        <taxon>Lepidoptera</taxon>
        <taxon>Glossata</taxon>
        <taxon>Ditrysia</taxon>
        <taxon>Noctuoidea</taxon>
        <taxon>Noctuidae</taxon>
        <taxon>Amphipyrinae</taxon>
        <taxon>Spodoptera</taxon>
    </lineage>
</organism>
<proteinExistence type="predicted"/>
<sequence>MSQTRLRVTLTVSNNPYQAEIHQVVQARDVTLTVNTNPMTPLKPKSIKPFRLQGVPNNYTYIHTYIHIYIHTLAKHNPPSGAVGPRPTSHEVANILINV</sequence>
<dbReference type="EMBL" id="ODYU01006585">
    <property type="protein sequence ID" value="SOQ48554.1"/>
    <property type="molecule type" value="Genomic_DNA"/>
</dbReference>
<accession>A0A2H1W7U8</accession>
<protein>
    <submittedName>
        <fullName evidence="1">SFRICE_014477</fullName>
    </submittedName>
</protein>
<evidence type="ECO:0000313" key="1">
    <source>
        <dbReference type="EMBL" id="SOQ48554.1"/>
    </source>
</evidence>
<reference evidence="1" key="1">
    <citation type="submission" date="2016-07" db="EMBL/GenBank/DDBJ databases">
        <authorList>
            <person name="Bretaudeau A."/>
        </authorList>
    </citation>
    <scope>NUCLEOTIDE SEQUENCE</scope>
    <source>
        <strain evidence="1">Rice</strain>
        <tissue evidence="1">Whole body</tissue>
    </source>
</reference>
<dbReference type="AlphaFoldDB" id="A0A2H1W7U8"/>
<gene>
    <name evidence="1" type="ORF">SFRICE_014477</name>
</gene>
<name>A0A2H1W7U8_SPOFR</name>